<reference evidence="3" key="1">
    <citation type="journal article" date="2019" name="Int. J. Syst. Evol. Microbiol.">
        <title>The Global Catalogue of Microorganisms (GCM) 10K type strain sequencing project: providing services to taxonomists for standard genome sequencing and annotation.</title>
        <authorList>
            <consortium name="The Broad Institute Genomics Platform"/>
            <consortium name="The Broad Institute Genome Sequencing Center for Infectious Disease"/>
            <person name="Wu L."/>
            <person name="Ma J."/>
        </authorList>
    </citation>
    <scope>NUCLEOTIDE SEQUENCE [LARGE SCALE GENOMIC DNA]</scope>
    <source>
        <strain evidence="3">KCTC 52039</strain>
    </source>
</reference>
<keyword evidence="3" id="KW-1185">Reference proteome</keyword>
<evidence type="ECO:0000256" key="1">
    <source>
        <dbReference type="SAM" id="SignalP"/>
    </source>
</evidence>
<evidence type="ECO:0000313" key="3">
    <source>
        <dbReference type="Proteomes" id="UP001595547"/>
    </source>
</evidence>
<evidence type="ECO:0000313" key="2">
    <source>
        <dbReference type="EMBL" id="MFC3180362.1"/>
    </source>
</evidence>
<dbReference type="Proteomes" id="UP001595547">
    <property type="component" value="Unassembled WGS sequence"/>
</dbReference>
<keyword evidence="1" id="KW-0732">Signal</keyword>
<dbReference type="EMBL" id="JBHRTO010000001">
    <property type="protein sequence ID" value="MFC3180362.1"/>
    <property type="molecule type" value="Genomic_DNA"/>
</dbReference>
<gene>
    <name evidence="2" type="ORF">ACFOGH_05140</name>
</gene>
<dbReference type="RefSeq" id="WP_380071988.1">
    <property type="nucleotide sequence ID" value="NZ_JBHRTO010000001.1"/>
</dbReference>
<feature type="chain" id="PRO_5046555840" evidence="1">
    <location>
        <begin position="19"/>
        <end position="183"/>
    </location>
</feature>
<comment type="caution">
    <text evidence="2">The sequence shown here is derived from an EMBL/GenBank/DDBJ whole genome shotgun (WGS) entry which is preliminary data.</text>
</comment>
<name>A0ABV7IV54_9RHOB</name>
<protein>
    <submittedName>
        <fullName evidence="2">Uncharacterized protein</fullName>
    </submittedName>
</protein>
<feature type="signal peptide" evidence="1">
    <location>
        <begin position="1"/>
        <end position="18"/>
    </location>
</feature>
<proteinExistence type="predicted"/>
<organism evidence="2 3">
    <name type="scientific">Cypionkella sinensis</name>
    <dbReference type="NCBI Taxonomy" id="1756043"/>
    <lineage>
        <taxon>Bacteria</taxon>
        <taxon>Pseudomonadati</taxon>
        <taxon>Pseudomonadota</taxon>
        <taxon>Alphaproteobacteria</taxon>
        <taxon>Rhodobacterales</taxon>
        <taxon>Paracoccaceae</taxon>
        <taxon>Cypionkella</taxon>
    </lineage>
</organism>
<accession>A0ABV7IV54</accession>
<sequence>MRVLWIAVWCACAGVAVAEPYCKPDAAELAALPGQMAGDWQRAVVAGAAVLGGVPRQMPADAMAMPAALTAEGAGIGLPDPSLPETAHLLPGVDADQDYGLPGESPLLAQELLEPMLAEAGVSCAAADLPQFQAQIAAGQGLGMRLRLYVLGPDKAVLVTYVAQLGPVARPGTAVRVLMRYTR</sequence>